<evidence type="ECO:0000256" key="3">
    <source>
        <dbReference type="ARBA" id="ARBA00010906"/>
    </source>
</evidence>
<dbReference type="AlphaFoldDB" id="L5LLP3"/>
<evidence type="ECO:0000256" key="10">
    <source>
        <dbReference type="ARBA" id="ARBA00024957"/>
    </source>
</evidence>
<feature type="compositionally biased region" description="Low complexity" evidence="12">
    <location>
        <begin position="229"/>
        <end position="244"/>
    </location>
</feature>
<evidence type="ECO:0000313" key="13">
    <source>
        <dbReference type="EMBL" id="ELK26373.1"/>
    </source>
</evidence>
<dbReference type="Pfam" id="PF17066">
    <property type="entry name" value="RITA"/>
    <property type="match status" value="1"/>
</dbReference>
<evidence type="ECO:0000256" key="1">
    <source>
        <dbReference type="ARBA" id="ARBA00004123"/>
    </source>
</evidence>
<keyword evidence="14" id="KW-1185">Reference proteome</keyword>
<sequence>MTEGWHPDPFHRELWRHGLVGRACLRSPGTTGSMKTPVELAISGMQTLHRQHRCRGGYQVKARASYVDETLFGSPSGARPTPPDFDPPWVEKANRPKGVGREAPRALGANGSCETTSSRGSTPTLTPRKKNKYRLISHTPSYCDESLFGSRPVGTCWEAPWMVKGGASKLHTLFWTPPATPRGHLPHPRETPVRTIHPSAPTKTEPREGSEAGKVSKGGLDSPPALHVPSTGRPPTGGSPTSGPRDPRPSPSGVTFRSPLVTPRARSVSASVPATSQRGGATPRPKPPWK</sequence>
<evidence type="ECO:0000256" key="6">
    <source>
        <dbReference type="ARBA" id="ARBA00022490"/>
    </source>
</evidence>
<name>L5LLP3_MYODS</name>
<evidence type="ECO:0000256" key="12">
    <source>
        <dbReference type="SAM" id="MobiDB-lite"/>
    </source>
</evidence>
<dbReference type="GO" id="GO:0051168">
    <property type="term" value="P:nuclear export"/>
    <property type="evidence" value="ECO:0007669"/>
    <property type="project" value="InterPro"/>
</dbReference>
<gene>
    <name evidence="13" type="ORF">MDA_GLEAN10020267</name>
</gene>
<dbReference type="GO" id="GO:0007399">
    <property type="term" value="P:nervous system development"/>
    <property type="evidence" value="ECO:0007669"/>
    <property type="project" value="UniProtKB-KW"/>
</dbReference>
<dbReference type="PANTHER" id="PTHR34917:SF1">
    <property type="entry name" value="RBPJ-INTERACTING AND TUBULIN-ASSOCIATED PROTEIN 1"/>
    <property type="match status" value="1"/>
</dbReference>
<comment type="similarity">
    <text evidence="3">Belongs to the RITA family.</text>
</comment>
<protein>
    <recommendedName>
        <fullName evidence="5">RBPJ-interacting and tubulin-associated protein 1</fullName>
    </recommendedName>
    <alternativeName>
        <fullName evidence="11">RBPJ-interacting and tubulin-associated protein</fullName>
    </alternativeName>
</protein>
<dbReference type="InterPro" id="IPR031418">
    <property type="entry name" value="RITA1"/>
</dbReference>
<evidence type="ECO:0000313" key="14">
    <source>
        <dbReference type="Proteomes" id="UP000010556"/>
    </source>
</evidence>
<comment type="function">
    <text evidence="10">Tubulin-binding protein that acts as a negative regulator of Notch signaling pathway. Shuttles between the cytoplasm and the nucleus and mediates the nuclear export of RBPJ/RBPSUH, thereby preventing the interaction between RBPJ/RBPSUH and NICD product of Notch proteins (Notch intracellular domain), leading to down-regulate Notch-mediated transcription. May play a role in neurogenesis.</text>
</comment>
<evidence type="ECO:0000256" key="11">
    <source>
        <dbReference type="ARBA" id="ARBA00031318"/>
    </source>
</evidence>
<evidence type="ECO:0000256" key="8">
    <source>
        <dbReference type="ARBA" id="ARBA00022976"/>
    </source>
</evidence>
<proteinExistence type="inferred from homology"/>
<feature type="region of interest" description="Disordered" evidence="12">
    <location>
        <begin position="179"/>
        <end position="290"/>
    </location>
</feature>
<comment type="subcellular location">
    <subcellularLocation>
        <location evidence="2">Cytoplasm</location>
    </subcellularLocation>
    <subcellularLocation>
        <location evidence="1">Nucleus</location>
    </subcellularLocation>
</comment>
<accession>L5LLP3</accession>
<organism evidence="13 14">
    <name type="scientific">Myotis davidii</name>
    <name type="common">David's myotis</name>
    <dbReference type="NCBI Taxonomy" id="225400"/>
    <lineage>
        <taxon>Eukaryota</taxon>
        <taxon>Metazoa</taxon>
        <taxon>Chordata</taxon>
        <taxon>Craniata</taxon>
        <taxon>Vertebrata</taxon>
        <taxon>Euteleostomi</taxon>
        <taxon>Mammalia</taxon>
        <taxon>Eutheria</taxon>
        <taxon>Laurasiatheria</taxon>
        <taxon>Chiroptera</taxon>
        <taxon>Yangochiroptera</taxon>
        <taxon>Vespertilionidae</taxon>
        <taxon>Myotis</taxon>
    </lineage>
</organism>
<dbReference type="GO" id="GO:0005737">
    <property type="term" value="C:cytoplasm"/>
    <property type="evidence" value="ECO:0007669"/>
    <property type="project" value="UniProtKB-SubCell"/>
</dbReference>
<feature type="region of interest" description="Disordered" evidence="12">
    <location>
        <begin position="71"/>
        <end position="132"/>
    </location>
</feature>
<feature type="compositionally biased region" description="Polar residues" evidence="12">
    <location>
        <begin position="268"/>
        <end position="279"/>
    </location>
</feature>
<evidence type="ECO:0000256" key="2">
    <source>
        <dbReference type="ARBA" id="ARBA00004496"/>
    </source>
</evidence>
<reference evidence="14" key="1">
    <citation type="journal article" date="2013" name="Science">
        <title>Comparative analysis of bat genomes provides insight into the evolution of flight and immunity.</title>
        <authorList>
            <person name="Zhang G."/>
            <person name="Cowled C."/>
            <person name="Shi Z."/>
            <person name="Huang Z."/>
            <person name="Bishop-Lilly K.A."/>
            <person name="Fang X."/>
            <person name="Wynne J.W."/>
            <person name="Xiong Z."/>
            <person name="Baker M.L."/>
            <person name="Zhao W."/>
            <person name="Tachedjian M."/>
            <person name="Zhu Y."/>
            <person name="Zhou P."/>
            <person name="Jiang X."/>
            <person name="Ng J."/>
            <person name="Yang L."/>
            <person name="Wu L."/>
            <person name="Xiao J."/>
            <person name="Feng Y."/>
            <person name="Chen Y."/>
            <person name="Sun X."/>
            <person name="Zhang Y."/>
            <person name="Marsh G.A."/>
            <person name="Crameri G."/>
            <person name="Broder C.C."/>
            <person name="Frey K.G."/>
            <person name="Wang L.F."/>
            <person name="Wang J."/>
        </authorList>
    </citation>
    <scope>NUCLEOTIDE SEQUENCE [LARGE SCALE GENOMIC DNA]</scope>
</reference>
<evidence type="ECO:0000256" key="4">
    <source>
        <dbReference type="ARBA" id="ARBA00011667"/>
    </source>
</evidence>
<keyword evidence="9" id="KW-0539">Nucleus</keyword>
<keyword evidence="7" id="KW-0524">Neurogenesis</keyword>
<comment type="subunit">
    <text evidence="4">Interacts with RBPJ/RBPSUH.</text>
</comment>
<dbReference type="PANTHER" id="PTHR34917">
    <property type="entry name" value="RBPJ-INTERACTING AND TUBULIN-ASSOCIATED PROTEIN 1"/>
    <property type="match status" value="1"/>
</dbReference>
<keyword evidence="6" id="KW-0963">Cytoplasm</keyword>
<dbReference type="GO" id="GO:0007219">
    <property type="term" value="P:Notch signaling pathway"/>
    <property type="evidence" value="ECO:0007669"/>
    <property type="project" value="UniProtKB-KW"/>
</dbReference>
<dbReference type="GO" id="GO:0045746">
    <property type="term" value="P:negative regulation of Notch signaling pathway"/>
    <property type="evidence" value="ECO:0007669"/>
    <property type="project" value="TreeGrafter"/>
</dbReference>
<dbReference type="Proteomes" id="UP000010556">
    <property type="component" value="Unassembled WGS sequence"/>
</dbReference>
<evidence type="ECO:0000256" key="7">
    <source>
        <dbReference type="ARBA" id="ARBA00022902"/>
    </source>
</evidence>
<evidence type="ECO:0000256" key="5">
    <source>
        <dbReference type="ARBA" id="ARBA00014447"/>
    </source>
</evidence>
<dbReference type="eggNOG" id="ENOG502S61Y">
    <property type="taxonomic scope" value="Eukaryota"/>
</dbReference>
<feature type="compositionally biased region" description="Polar residues" evidence="12">
    <location>
        <begin position="112"/>
        <end position="125"/>
    </location>
</feature>
<keyword evidence="8" id="KW-0914">Notch signaling pathway</keyword>
<dbReference type="EMBL" id="KB111160">
    <property type="protein sequence ID" value="ELK26373.1"/>
    <property type="molecule type" value="Genomic_DNA"/>
</dbReference>
<dbReference type="GO" id="GO:0005634">
    <property type="term" value="C:nucleus"/>
    <property type="evidence" value="ECO:0007669"/>
    <property type="project" value="UniProtKB-SubCell"/>
</dbReference>
<evidence type="ECO:0000256" key="9">
    <source>
        <dbReference type="ARBA" id="ARBA00023242"/>
    </source>
</evidence>
<dbReference type="GO" id="GO:0015631">
    <property type="term" value="F:tubulin binding"/>
    <property type="evidence" value="ECO:0007669"/>
    <property type="project" value="InterPro"/>
</dbReference>